<dbReference type="Pfam" id="PF13338">
    <property type="entry name" value="AbiEi_4"/>
    <property type="match status" value="1"/>
</dbReference>
<evidence type="ECO:0000313" key="4">
    <source>
        <dbReference type="Proteomes" id="UP001251849"/>
    </source>
</evidence>
<name>A0ABU3G6P8_9MICO</name>
<gene>
    <name evidence="3" type="ORF">Q9S71_01520</name>
</gene>
<dbReference type="InterPro" id="IPR011335">
    <property type="entry name" value="Restrct_endonuc-II-like"/>
</dbReference>
<dbReference type="Proteomes" id="UP001251849">
    <property type="component" value="Unassembled WGS sequence"/>
</dbReference>
<keyword evidence="4" id="KW-1185">Reference proteome</keyword>
<dbReference type="Pfam" id="PF04480">
    <property type="entry name" value="DUF559"/>
    <property type="match status" value="1"/>
</dbReference>
<dbReference type="RefSeq" id="WP_311860133.1">
    <property type="nucleotide sequence ID" value="NZ_JAUZVV010000001.1"/>
</dbReference>
<organism evidence="3 4">
    <name type="scientific">Microbacterium gawkjiense</name>
    <dbReference type="NCBI Taxonomy" id="3067309"/>
    <lineage>
        <taxon>Bacteria</taxon>
        <taxon>Bacillati</taxon>
        <taxon>Actinomycetota</taxon>
        <taxon>Actinomycetes</taxon>
        <taxon>Micrococcales</taxon>
        <taxon>Microbacteriaceae</taxon>
        <taxon>Microbacterium</taxon>
    </lineage>
</organism>
<comment type="caution">
    <text evidence="3">The sequence shown here is derived from an EMBL/GenBank/DDBJ whole genome shotgun (WGS) entry which is preliminary data.</text>
</comment>
<dbReference type="EMBL" id="JAUZVV010000001">
    <property type="protein sequence ID" value="MDT3315492.1"/>
    <property type="molecule type" value="Genomic_DNA"/>
</dbReference>
<sequence length="276" mass="30028">MCDDGAGLVTTAELRRSGLTRSEISMAARVGTIVRMRRGTYAVRGTCEPMREAARHGGVLGCVSAARHLGLWTLAPTTETHVWLRADGHRLPHDGCRCVDHWDAAPSRGRLAAASVPRILRQIWLCSGVEEFFVAVESALHLGMLTPEGRAWLRRTCGDDARAALDVAGEDSESGLESLLRWRLRDGGVSLRAQVDVTGVGRVDFLLGDRLILEADGAEHHASGSARHRDLLRDANAAAWGYVTLRFDYAMIVHDWPTVRAAVDGLVTAGIHFDHG</sequence>
<feature type="domain" description="AbiEi antitoxin N-terminal" evidence="2">
    <location>
        <begin position="4"/>
        <end position="43"/>
    </location>
</feature>
<accession>A0ABU3G6P8</accession>
<dbReference type="InterPro" id="IPR007569">
    <property type="entry name" value="DUF559"/>
</dbReference>
<evidence type="ECO:0000259" key="1">
    <source>
        <dbReference type="Pfam" id="PF04480"/>
    </source>
</evidence>
<evidence type="ECO:0000259" key="2">
    <source>
        <dbReference type="Pfam" id="PF13338"/>
    </source>
</evidence>
<evidence type="ECO:0000313" key="3">
    <source>
        <dbReference type="EMBL" id="MDT3315492.1"/>
    </source>
</evidence>
<dbReference type="SUPFAM" id="SSF52980">
    <property type="entry name" value="Restriction endonuclease-like"/>
    <property type="match status" value="1"/>
</dbReference>
<protein>
    <submittedName>
        <fullName evidence="3">Type IV toxin-antitoxin system AbiEi family antitoxin domain-containing protein</fullName>
    </submittedName>
</protein>
<dbReference type="InterPro" id="IPR025159">
    <property type="entry name" value="AbiEi_N"/>
</dbReference>
<dbReference type="Gene3D" id="3.40.960.10">
    <property type="entry name" value="VSR Endonuclease"/>
    <property type="match status" value="1"/>
</dbReference>
<reference evidence="3 4" key="1">
    <citation type="submission" date="2023-08" db="EMBL/GenBank/DDBJ databases">
        <title>Microbacterium aquilitoris sp. nov. and Microbacterium gwkjibeachense sp. nov., isolated from beach.</title>
        <authorList>
            <person name="Lee S.D."/>
            <person name="Yang H."/>
            <person name="Kim I."/>
        </authorList>
    </citation>
    <scope>NUCLEOTIDE SEQUENCE [LARGE SCALE GENOMIC DNA]</scope>
    <source>
        <strain evidence="3 4">KSW4-11</strain>
    </source>
</reference>
<feature type="domain" description="DUF559" evidence="1">
    <location>
        <begin position="187"/>
        <end position="259"/>
    </location>
</feature>
<proteinExistence type="predicted"/>